<feature type="chain" id="PRO_5009707356" evidence="2">
    <location>
        <begin position="18"/>
        <end position="345"/>
    </location>
</feature>
<dbReference type="HOGENOM" id="CLU_804782_0_0_1"/>
<evidence type="ECO:0000313" key="3">
    <source>
        <dbReference type="EMBL" id="ENN76904.1"/>
    </source>
</evidence>
<gene>
    <name evidence="3" type="ORF">YQE_06552</name>
</gene>
<accession>N6T9H0</accession>
<dbReference type="AlphaFoldDB" id="N6T9H0"/>
<feature type="non-terminal residue" evidence="3">
    <location>
        <position position="1"/>
    </location>
</feature>
<feature type="compositionally biased region" description="Basic residues" evidence="1">
    <location>
        <begin position="229"/>
        <end position="265"/>
    </location>
</feature>
<evidence type="ECO:0000256" key="1">
    <source>
        <dbReference type="SAM" id="MobiDB-lite"/>
    </source>
</evidence>
<dbReference type="EMBL" id="KB740966">
    <property type="protein sequence ID" value="ENN76904.1"/>
    <property type="molecule type" value="Genomic_DNA"/>
</dbReference>
<feature type="compositionally biased region" description="Basic residues" evidence="1">
    <location>
        <begin position="273"/>
        <end position="332"/>
    </location>
</feature>
<dbReference type="OMA" id="HKQEHKH"/>
<feature type="signal peptide" evidence="2">
    <location>
        <begin position="1"/>
        <end position="17"/>
    </location>
</feature>
<feature type="compositionally biased region" description="Basic and acidic residues" evidence="1">
    <location>
        <begin position="218"/>
        <end position="228"/>
    </location>
</feature>
<proteinExistence type="predicted"/>
<evidence type="ECO:0000256" key="2">
    <source>
        <dbReference type="SAM" id="SignalP"/>
    </source>
</evidence>
<feature type="region of interest" description="Disordered" evidence="1">
    <location>
        <begin position="189"/>
        <end position="345"/>
    </location>
</feature>
<organism evidence="3">
    <name type="scientific">Dendroctonus ponderosae</name>
    <name type="common">Mountain pine beetle</name>
    <dbReference type="NCBI Taxonomy" id="77166"/>
    <lineage>
        <taxon>Eukaryota</taxon>
        <taxon>Metazoa</taxon>
        <taxon>Ecdysozoa</taxon>
        <taxon>Arthropoda</taxon>
        <taxon>Hexapoda</taxon>
        <taxon>Insecta</taxon>
        <taxon>Pterygota</taxon>
        <taxon>Neoptera</taxon>
        <taxon>Endopterygota</taxon>
        <taxon>Coleoptera</taxon>
        <taxon>Polyphaga</taxon>
        <taxon>Cucujiformia</taxon>
        <taxon>Curculionidae</taxon>
        <taxon>Scolytinae</taxon>
        <taxon>Dendroctonus</taxon>
    </lineage>
</organism>
<protein>
    <submittedName>
        <fullName evidence="3">Uncharacterized protein</fullName>
    </submittedName>
</protein>
<keyword evidence="2" id="KW-0732">Signal</keyword>
<name>N6T9H0_DENPD</name>
<reference evidence="3" key="1">
    <citation type="journal article" date="2013" name="Genome Biol.">
        <title>Draft genome of the mountain pine beetle, Dendroctonus ponderosae Hopkins, a major forest pest.</title>
        <authorList>
            <person name="Keeling C.I."/>
            <person name="Yuen M.M."/>
            <person name="Liao N.Y."/>
            <person name="Docking T.R."/>
            <person name="Chan S.K."/>
            <person name="Taylor G.A."/>
            <person name="Palmquist D.L."/>
            <person name="Jackman S.D."/>
            <person name="Nguyen A."/>
            <person name="Li M."/>
            <person name="Henderson H."/>
            <person name="Janes J.K."/>
            <person name="Zhao Y."/>
            <person name="Pandoh P."/>
            <person name="Moore R."/>
            <person name="Sperling F.A."/>
            <person name="Huber D.P."/>
            <person name="Birol I."/>
            <person name="Jones S.J."/>
            <person name="Bohlmann J."/>
        </authorList>
    </citation>
    <scope>NUCLEOTIDE SEQUENCE</scope>
</reference>
<feature type="compositionally biased region" description="Basic residues" evidence="1">
    <location>
        <begin position="189"/>
        <end position="217"/>
    </location>
</feature>
<sequence length="345" mass="40992">MGAKVVIALLLASPIKSSTPATIQPNPELQPQLEPTKGLFIGALPLQAPPKPIDVPVKAASSNYVPYGVLPLSQEDALNNPNTKSLDIAPVDPEEYSNIGLEVSDVESDADAYNDEDLRDRDTFVDTAGYNQYESHTSFNLEGPKQLETIDTKSYHKEVEPFATNEYSKHHHKEQEEHAEVHYHQHKHLHKHQHKQDHVHKHKEEHKHQHGHKHKHEAHHDHKHQQDHQHHHHSEHKHNHHNHHEHQHKQEHKHEHHHGHQHKHKHQEEHKHKQEHKHKHDHWSDHKHKHWNDHKHDHHHGHKHTSDHKHEHKHDSHHNHKHGHKHEHKHSHHESSHHFHHKEKW</sequence>